<reference evidence="1 2" key="1">
    <citation type="submission" date="2018-03" db="EMBL/GenBank/DDBJ databases">
        <title>Genomic Encyclopedia of Archaeal and Bacterial Type Strains, Phase II (KMG-II): from individual species to whole genera.</title>
        <authorList>
            <person name="Goeker M."/>
        </authorList>
    </citation>
    <scope>NUCLEOTIDE SEQUENCE [LARGE SCALE GENOMIC DNA]</scope>
    <source>
        <strain evidence="1 2">DSM 100212</strain>
    </source>
</reference>
<dbReference type="RefSeq" id="WP_106263241.1">
    <property type="nucleotide sequence ID" value="NZ_PVTQ01000003.1"/>
</dbReference>
<organism evidence="1 2">
    <name type="scientific">Donghicola tyrosinivorans</name>
    <dbReference type="NCBI Taxonomy" id="1652492"/>
    <lineage>
        <taxon>Bacteria</taxon>
        <taxon>Pseudomonadati</taxon>
        <taxon>Pseudomonadota</taxon>
        <taxon>Alphaproteobacteria</taxon>
        <taxon>Rhodobacterales</taxon>
        <taxon>Roseobacteraceae</taxon>
        <taxon>Donghicola</taxon>
    </lineage>
</organism>
<evidence type="ECO:0000313" key="1">
    <source>
        <dbReference type="EMBL" id="PRY91570.1"/>
    </source>
</evidence>
<gene>
    <name evidence="1" type="ORF">CLV74_103154</name>
</gene>
<accession>A0A2T0WXZ2</accession>
<proteinExistence type="predicted"/>
<keyword evidence="2" id="KW-1185">Reference proteome</keyword>
<dbReference type="EMBL" id="PVTQ01000003">
    <property type="protein sequence ID" value="PRY91570.1"/>
    <property type="molecule type" value="Genomic_DNA"/>
</dbReference>
<protein>
    <submittedName>
        <fullName evidence="1">Uncharacterized protein</fullName>
    </submittedName>
</protein>
<dbReference type="Proteomes" id="UP000238392">
    <property type="component" value="Unassembled WGS sequence"/>
</dbReference>
<dbReference type="AlphaFoldDB" id="A0A2T0WXZ2"/>
<sequence>MTEDEKALLEIAQILAERKGRALSKLRMMEKAAIDRVEGLQIVRSDAHCDPNWMTRPLAGNWSAWASKEIEKTNLSIARIRAQMPVTEHQARLAFGRRLALEDVLKILAPK</sequence>
<comment type="caution">
    <text evidence="1">The sequence shown here is derived from an EMBL/GenBank/DDBJ whole genome shotgun (WGS) entry which is preliminary data.</text>
</comment>
<name>A0A2T0WXZ2_9RHOB</name>
<evidence type="ECO:0000313" key="2">
    <source>
        <dbReference type="Proteomes" id="UP000238392"/>
    </source>
</evidence>